<evidence type="ECO:0000256" key="11">
    <source>
        <dbReference type="SAM" id="SignalP"/>
    </source>
</evidence>
<comment type="subcellular location">
    <subcellularLocation>
        <location evidence="1">Cell membrane</location>
        <topology evidence="1">Lipid-anchor</topology>
        <topology evidence="1">GPI-anchor</topology>
    </subcellularLocation>
</comment>
<evidence type="ECO:0000256" key="8">
    <source>
        <dbReference type="ARBA" id="ARBA00023288"/>
    </source>
</evidence>
<dbReference type="InterPro" id="IPR043325">
    <property type="entry name" value="LTSS"/>
</dbReference>
<keyword evidence="4" id="KW-0336">GPI-anchor</keyword>
<keyword evidence="5 11" id="KW-0732">Signal</keyword>
<dbReference type="Gene3D" id="1.10.110.10">
    <property type="entry name" value="Plant lipid-transfer and hydrophobic proteins"/>
    <property type="match status" value="1"/>
</dbReference>
<dbReference type="CDD" id="cd00010">
    <property type="entry name" value="AAI_LTSS"/>
    <property type="match status" value="1"/>
</dbReference>
<dbReference type="EMBL" id="HF937566">
    <property type="protein sequence ID" value="CCW28757.1"/>
    <property type="molecule type" value="Genomic_DNA"/>
</dbReference>
<keyword evidence="3" id="KW-1003">Cell membrane</keyword>
<feature type="signal peptide" evidence="11">
    <location>
        <begin position="1"/>
        <end position="21"/>
    </location>
</feature>
<evidence type="ECO:0000256" key="7">
    <source>
        <dbReference type="ARBA" id="ARBA00023180"/>
    </source>
</evidence>
<comment type="similarity">
    <text evidence="2">Belongs to the plant LTP family.</text>
</comment>
<accession>N1NJJ0</accession>
<keyword evidence="10" id="KW-0812">Transmembrane</keyword>
<protein>
    <submittedName>
        <fullName evidence="13">Putative lipid transfer/seed storage/trypsin-alpha amylase inhibitor</fullName>
    </submittedName>
</protein>
<keyword evidence="6" id="KW-1015">Disulfide bond</keyword>
<feature type="transmembrane region" description="Helical" evidence="10">
    <location>
        <begin position="207"/>
        <end position="227"/>
    </location>
</feature>
<reference evidence="13" key="1">
    <citation type="journal article" date="2013" name="Ann. Bot.">
        <title>The repetitive component of the A genome of peanut (Arachis hypogaea) and its role in remodelling intergenic sequence space since its evolutionary divergence from the B genome.</title>
        <authorList>
            <person name="Bertioli D.J."/>
            <person name="Vidigal B."/>
            <person name="Nielen S."/>
            <person name="Ratnaparkhe M.B."/>
            <person name="Lee T.H."/>
            <person name="Leal-Bertioli S.C."/>
            <person name="Kim C."/>
            <person name="Guimaraes P.M."/>
            <person name="Seijo G."/>
            <person name="Schwarzacher T."/>
            <person name="Paterson A.H."/>
            <person name="Heslop-Harrison P."/>
            <person name="Araujo A.C."/>
        </authorList>
    </citation>
    <scope>NUCLEOTIDE SEQUENCE</scope>
</reference>
<feature type="compositionally biased region" description="Low complexity" evidence="9">
    <location>
        <begin position="119"/>
        <end position="146"/>
    </location>
</feature>
<dbReference type="GO" id="GO:0098552">
    <property type="term" value="C:side of membrane"/>
    <property type="evidence" value="ECO:0007669"/>
    <property type="project" value="UniProtKB-KW"/>
</dbReference>
<evidence type="ECO:0000256" key="4">
    <source>
        <dbReference type="ARBA" id="ARBA00022622"/>
    </source>
</evidence>
<feature type="domain" description="Bifunctional inhibitor/plant lipid transfer protein/seed storage helical" evidence="12">
    <location>
        <begin position="27"/>
        <end position="107"/>
    </location>
</feature>
<evidence type="ECO:0000256" key="3">
    <source>
        <dbReference type="ARBA" id="ARBA00022475"/>
    </source>
</evidence>
<evidence type="ECO:0000259" key="12">
    <source>
        <dbReference type="SMART" id="SM00499"/>
    </source>
</evidence>
<feature type="chain" id="PRO_5004108420" evidence="11">
    <location>
        <begin position="22"/>
        <end position="228"/>
    </location>
</feature>
<sequence>MVASVVALVLGMLMVTAPSYAQISTPCNVSALSTLFTPCAGFLTNSSGNGTSPTAQCCGALKSLTSGGMNCLCLLLTAGIPFRIPVNRSLAISLPRACNMPAVPVQCKASGTPLPAPGPVAFGPSPSSPSGFTPTPSPQASSSSAIPPSPPSPPSLAPESDTSSSSPPLQSPASPSVDSGTTSTPASSTGSSRPGLTSSSAIKLFNAPPSLLFIAVGVAVLKFMYLWN</sequence>
<evidence type="ECO:0000256" key="10">
    <source>
        <dbReference type="SAM" id="Phobius"/>
    </source>
</evidence>
<reference evidence="13" key="2">
    <citation type="submission" date="2013-04" db="EMBL/GenBank/DDBJ databases">
        <authorList>
            <person name="Bertioli D."/>
        </authorList>
    </citation>
    <scope>NUCLEOTIDE SEQUENCE</scope>
</reference>
<evidence type="ECO:0000256" key="9">
    <source>
        <dbReference type="SAM" id="MobiDB-lite"/>
    </source>
</evidence>
<feature type="compositionally biased region" description="Low complexity" evidence="9">
    <location>
        <begin position="157"/>
        <end position="192"/>
    </location>
</feature>
<keyword evidence="10" id="KW-1133">Transmembrane helix</keyword>
<dbReference type="PANTHER" id="PTHR33044">
    <property type="entry name" value="BIFUNCTIONAL INHIBITOR/LIPID-TRANSFER PROTEIN/SEED STORAGE 2S ALBUMIN SUPERFAMILY PROTEIN-RELATED"/>
    <property type="match status" value="1"/>
</dbReference>
<organism evidence="13">
    <name type="scientific">Arachis duranensis</name>
    <name type="common">Wild peanut</name>
    <dbReference type="NCBI Taxonomy" id="130453"/>
    <lineage>
        <taxon>Eukaryota</taxon>
        <taxon>Viridiplantae</taxon>
        <taxon>Streptophyta</taxon>
        <taxon>Embryophyta</taxon>
        <taxon>Tracheophyta</taxon>
        <taxon>Spermatophyta</taxon>
        <taxon>Magnoliopsida</taxon>
        <taxon>eudicotyledons</taxon>
        <taxon>Gunneridae</taxon>
        <taxon>Pentapetalae</taxon>
        <taxon>rosids</taxon>
        <taxon>fabids</taxon>
        <taxon>Fabales</taxon>
        <taxon>Fabaceae</taxon>
        <taxon>Papilionoideae</taxon>
        <taxon>50 kb inversion clade</taxon>
        <taxon>dalbergioids sensu lato</taxon>
        <taxon>Dalbergieae</taxon>
        <taxon>Pterocarpus clade</taxon>
        <taxon>Arachis</taxon>
    </lineage>
</organism>
<keyword evidence="8" id="KW-0449">Lipoprotein</keyword>
<gene>
    <name evidence="13" type="ORF">ARAX_ADH035P21-013</name>
</gene>
<dbReference type="InterPro" id="IPR036312">
    <property type="entry name" value="Bifun_inhib/LTP/seed_sf"/>
</dbReference>
<keyword evidence="10" id="KW-0472">Membrane</keyword>
<evidence type="ECO:0000256" key="6">
    <source>
        <dbReference type="ARBA" id="ARBA00023157"/>
    </source>
</evidence>
<evidence type="ECO:0000256" key="2">
    <source>
        <dbReference type="ARBA" id="ARBA00009748"/>
    </source>
</evidence>
<evidence type="ECO:0000313" key="13">
    <source>
        <dbReference type="EMBL" id="CCW28757.1"/>
    </source>
</evidence>
<dbReference type="Pfam" id="PF14368">
    <property type="entry name" value="LTP_2"/>
    <property type="match status" value="1"/>
</dbReference>
<name>N1NJJ0_ARADU</name>
<dbReference type="AlphaFoldDB" id="N1NJJ0"/>
<evidence type="ECO:0000256" key="1">
    <source>
        <dbReference type="ARBA" id="ARBA00004609"/>
    </source>
</evidence>
<feature type="region of interest" description="Disordered" evidence="9">
    <location>
        <begin position="116"/>
        <end position="197"/>
    </location>
</feature>
<keyword evidence="7" id="KW-0325">Glycoprotein</keyword>
<dbReference type="SMART" id="SM00499">
    <property type="entry name" value="AAI"/>
    <property type="match status" value="1"/>
</dbReference>
<feature type="compositionally biased region" description="Pro residues" evidence="9">
    <location>
        <begin position="147"/>
        <end position="156"/>
    </location>
</feature>
<dbReference type="SUPFAM" id="SSF47699">
    <property type="entry name" value="Bifunctional inhibitor/lipid-transfer protein/seed storage 2S albumin"/>
    <property type="match status" value="1"/>
</dbReference>
<proteinExistence type="inferred from homology"/>
<dbReference type="InterPro" id="IPR016140">
    <property type="entry name" value="Bifunc_inhib/LTP/seed_store"/>
</dbReference>
<dbReference type="GO" id="GO:0005886">
    <property type="term" value="C:plasma membrane"/>
    <property type="evidence" value="ECO:0007669"/>
    <property type="project" value="UniProtKB-SubCell"/>
</dbReference>
<evidence type="ECO:0000256" key="5">
    <source>
        <dbReference type="ARBA" id="ARBA00022729"/>
    </source>
</evidence>